<keyword evidence="1" id="KW-0812">Transmembrane</keyword>
<keyword evidence="1" id="KW-1133">Transmembrane helix</keyword>
<proteinExistence type="predicted"/>
<evidence type="ECO:0000313" key="2">
    <source>
        <dbReference type="EMBL" id="OPF86735.1"/>
    </source>
</evidence>
<feature type="transmembrane region" description="Helical" evidence="1">
    <location>
        <begin position="255"/>
        <end position="275"/>
    </location>
</feature>
<dbReference type="EMBL" id="MVAB01000001">
    <property type="protein sequence ID" value="OPF86735.1"/>
    <property type="molecule type" value="Genomic_DNA"/>
</dbReference>
<reference evidence="2 3" key="1">
    <citation type="submission" date="2017-02" db="EMBL/GenBank/DDBJ databases">
        <title>Vagococcus cremeus sp. nov., isolated from the small intestine of a marten, Martes flavigula.</title>
        <authorList>
            <person name="Tak E.J."/>
            <person name="Bae J.-W."/>
        </authorList>
    </citation>
    <scope>NUCLEOTIDE SEQUENCE [LARGE SCALE GENOMIC DNA]</scope>
    <source>
        <strain evidence="2 3">D7T301</strain>
    </source>
</reference>
<protein>
    <submittedName>
        <fullName evidence="2">Uncharacterized protein</fullName>
    </submittedName>
</protein>
<organism evidence="2 3">
    <name type="scientific">Vagococcus martis</name>
    <dbReference type="NCBI Taxonomy" id="1768210"/>
    <lineage>
        <taxon>Bacteria</taxon>
        <taxon>Bacillati</taxon>
        <taxon>Bacillota</taxon>
        <taxon>Bacilli</taxon>
        <taxon>Lactobacillales</taxon>
        <taxon>Enterococcaceae</taxon>
        <taxon>Vagococcus</taxon>
    </lineage>
</organism>
<name>A0A1V4DE21_9ENTE</name>
<dbReference type="Proteomes" id="UP000189970">
    <property type="component" value="Unassembled WGS sequence"/>
</dbReference>
<comment type="caution">
    <text evidence="2">The sequence shown here is derived from an EMBL/GenBank/DDBJ whole genome shotgun (WGS) entry which is preliminary data.</text>
</comment>
<dbReference type="RefSeq" id="WP_079344690.1">
    <property type="nucleotide sequence ID" value="NZ_MVAB01000001.1"/>
</dbReference>
<sequence length="280" mass="32478">MSDKNLNPIDDYIKIQERISKNLQPNLDLIQVAFKGQQPTIQITEQIRQQLISSDVIPSFQISDVIKQNFEASYKNIMPSMNISERLISQITPISQQIESITSYYSKIYTPSFIAIREAIKVSELIPKFEFQFPNFYNDDTTKLITDDYIDDKDTKEAISNLVELSKKKKFTTDEKEKIIESCKSLSFSVSDYSNNKTSYLKANNVHTNTSDESIKKIYEKFQQKIPSISDPDFYFQQAVGQVINLLVEGLKYMLVNQFDVTSFMFMFGITIFIFKKKNK</sequence>
<keyword evidence="3" id="KW-1185">Reference proteome</keyword>
<keyword evidence="1" id="KW-0472">Membrane</keyword>
<evidence type="ECO:0000313" key="3">
    <source>
        <dbReference type="Proteomes" id="UP000189970"/>
    </source>
</evidence>
<dbReference type="AlphaFoldDB" id="A0A1V4DE21"/>
<evidence type="ECO:0000256" key="1">
    <source>
        <dbReference type="SAM" id="Phobius"/>
    </source>
</evidence>
<accession>A0A1V4DE21</accession>
<gene>
    <name evidence="2" type="ORF">BW731_00250</name>
</gene>